<dbReference type="Pfam" id="PF10118">
    <property type="entry name" value="Metal_hydrol"/>
    <property type="match status" value="1"/>
</dbReference>
<dbReference type="RefSeq" id="WP_119780955.1">
    <property type="nucleotide sequence ID" value="NZ_QYUK01000011.1"/>
</dbReference>
<accession>A0A418WH25</accession>
<reference evidence="1 2" key="1">
    <citation type="submission" date="2018-09" db="EMBL/GenBank/DDBJ databases">
        <authorList>
            <person name="Zhu H."/>
        </authorList>
    </citation>
    <scope>NUCLEOTIDE SEQUENCE [LARGE SCALE GENOMIC DNA]</scope>
    <source>
        <strain evidence="1 2">K1W22B-8</strain>
    </source>
</reference>
<dbReference type="PIRSF" id="PIRSF007580">
    <property type="entry name" value="UCP07580"/>
    <property type="match status" value="1"/>
</dbReference>
<dbReference type="InterPro" id="IPR016516">
    <property type="entry name" value="UCP07580"/>
</dbReference>
<proteinExistence type="predicted"/>
<name>A0A418WH25_9PROT</name>
<dbReference type="PANTHER" id="PTHR39456:SF1">
    <property type="entry name" value="METAL-DEPENDENT HYDROLASE"/>
    <property type="match status" value="1"/>
</dbReference>
<dbReference type="GO" id="GO:0016787">
    <property type="term" value="F:hydrolase activity"/>
    <property type="evidence" value="ECO:0007669"/>
    <property type="project" value="UniProtKB-KW"/>
</dbReference>
<gene>
    <name evidence="1" type="ORF">D3874_22000</name>
</gene>
<organism evidence="1 2">
    <name type="scientific">Oleomonas cavernae</name>
    <dbReference type="NCBI Taxonomy" id="2320859"/>
    <lineage>
        <taxon>Bacteria</taxon>
        <taxon>Pseudomonadati</taxon>
        <taxon>Pseudomonadota</taxon>
        <taxon>Alphaproteobacteria</taxon>
        <taxon>Acetobacterales</taxon>
        <taxon>Acetobacteraceae</taxon>
        <taxon>Oleomonas</taxon>
    </lineage>
</organism>
<dbReference type="Proteomes" id="UP000284605">
    <property type="component" value="Unassembled WGS sequence"/>
</dbReference>
<dbReference type="SUPFAM" id="SSF47240">
    <property type="entry name" value="Ferritin-like"/>
    <property type="match status" value="1"/>
</dbReference>
<evidence type="ECO:0000313" key="2">
    <source>
        <dbReference type="Proteomes" id="UP000284605"/>
    </source>
</evidence>
<dbReference type="EMBL" id="QYUK01000011">
    <property type="protein sequence ID" value="RJF89315.1"/>
    <property type="molecule type" value="Genomic_DNA"/>
</dbReference>
<protein>
    <submittedName>
        <fullName evidence="1">Metal-dependent hydrolase</fullName>
    </submittedName>
</protein>
<comment type="caution">
    <text evidence="1">The sequence shown here is derived from an EMBL/GenBank/DDBJ whole genome shotgun (WGS) entry which is preliminary data.</text>
</comment>
<evidence type="ECO:0000313" key="1">
    <source>
        <dbReference type="EMBL" id="RJF89315.1"/>
    </source>
</evidence>
<sequence>MKENAMASQPHKNEIVTRENLDFGINESLPKYWWGGNPYRTRLMDAIQCTFPDGERYFIKSVVAFRQKISDPTLLADVRGFSRQEGQHGIAHQQYNALVEARGIPLTEIIKPAIDRLNRYSARLSPEFNVAITASAEHFTAMMAECFFAKKSTMANVEPHMKAMFAWHAIEEMEHRAVAFDVMKKIAKVGYFKRVWALIYLQGGMNEVMFKIPHAMLKADGFTRLQRWGMQIRNVPWLLKMFAPLHGKTLSYFIPGFHPLKNPTMHNYPDWKAAYEQTGDPHEAARALVAAAY</sequence>
<dbReference type="AlphaFoldDB" id="A0A418WH25"/>
<dbReference type="PANTHER" id="PTHR39456">
    <property type="entry name" value="METAL-DEPENDENT HYDROLASE"/>
    <property type="match status" value="1"/>
</dbReference>
<keyword evidence="1" id="KW-0378">Hydrolase</keyword>
<dbReference type="InterPro" id="IPR009078">
    <property type="entry name" value="Ferritin-like_SF"/>
</dbReference>
<keyword evidence="2" id="KW-1185">Reference proteome</keyword>